<proteinExistence type="inferred from homology"/>
<dbReference type="Proteomes" id="UP001646157">
    <property type="component" value="Unassembled WGS sequence"/>
</dbReference>
<name>A0ABS2NGB9_9BACI</name>
<dbReference type="EMBL" id="JAFBDZ010000003">
    <property type="protein sequence ID" value="MBM7586819.1"/>
    <property type="molecule type" value="Genomic_DNA"/>
</dbReference>
<evidence type="ECO:0000256" key="1">
    <source>
        <dbReference type="ARBA" id="ARBA00006525"/>
    </source>
</evidence>
<dbReference type="SUPFAM" id="SSF102405">
    <property type="entry name" value="MCP/YpsA-like"/>
    <property type="match status" value="1"/>
</dbReference>
<dbReference type="InterPro" id="IPR003488">
    <property type="entry name" value="DprA"/>
</dbReference>
<dbReference type="Pfam" id="PF02481">
    <property type="entry name" value="DNA_processg_A"/>
    <property type="match status" value="1"/>
</dbReference>
<dbReference type="PANTHER" id="PTHR43022:SF1">
    <property type="entry name" value="PROTEIN SMF"/>
    <property type="match status" value="1"/>
</dbReference>
<reference evidence="3 4" key="1">
    <citation type="submission" date="2021-01" db="EMBL/GenBank/DDBJ databases">
        <title>Genomic Encyclopedia of Type Strains, Phase IV (KMG-IV): sequencing the most valuable type-strain genomes for metagenomic binning, comparative biology and taxonomic classification.</title>
        <authorList>
            <person name="Goeker M."/>
        </authorList>
    </citation>
    <scope>NUCLEOTIDE SEQUENCE [LARGE SCALE GENOMIC DNA]</scope>
    <source>
        <strain evidence="3 4">DSM 24834</strain>
    </source>
</reference>
<comment type="caution">
    <text evidence="3">The sequence shown here is derived from an EMBL/GenBank/DDBJ whole genome shotgun (WGS) entry which is preliminary data.</text>
</comment>
<evidence type="ECO:0000313" key="3">
    <source>
        <dbReference type="EMBL" id="MBM7586819.1"/>
    </source>
</evidence>
<dbReference type="Gene3D" id="3.40.50.450">
    <property type="match status" value="1"/>
</dbReference>
<gene>
    <name evidence="3" type="ORF">JOC86_003371</name>
</gene>
<comment type="similarity">
    <text evidence="1">Belongs to the DprA/Smf family.</text>
</comment>
<dbReference type="NCBIfam" id="TIGR00732">
    <property type="entry name" value="dprA"/>
    <property type="match status" value="1"/>
</dbReference>
<organism evidence="3 4">
    <name type="scientific">Rossellomorea pakistanensis</name>
    <dbReference type="NCBI Taxonomy" id="992288"/>
    <lineage>
        <taxon>Bacteria</taxon>
        <taxon>Bacillati</taxon>
        <taxon>Bacillota</taxon>
        <taxon>Bacilli</taxon>
        <taxon>Bacillales</taxon>
        <taxon>Bacillaceae</taxon>
        <taxon>Rossellomorea</taxon>
    </lineage>
</organism>
<feature type="domain" description="Smf/DprA SLOG" evidence="2">
    <location>
        <begin position="80"/>
        <end position="289"/>
    </location>
</feature>
<keyword evidence="4" id="KW-1185">Reference proteome</keyword>
<protein>
    <submittedName>
        <fullName evidence="3">DNA processing protein</fullName>
    </submittedName>
</protein>
<evidence type="ECO:0000259" key="2">
    <source>
        <dbReference type="Pfam" id="PF02481"/>
    </source>
</evidence>
<accession>A0ABS2NGB9</accession>
<dbReference type="InterPro" id="IPR057666">
    <property type="entry name" value="DrpA_SLOG"/>
</dbReference>
<evidence type="ECO:0000313" key="4">
    <source>
        <dbReference type="Proteomes" id="UP001646157"/>
    </source>
</evidence>
<dbReference type="PANTHER" id="PTHR43022">
    <property type="entry name" value="PROTEIN SMF"/>
    <property type="match status" value="1"/>
</dbReference>
<sequence length="294" mass="33193">MGCSRNTLIHLCHCRGIGWKTIYKLSKHVRPLNQIYILNQAEIHSITGLSLQNLSAFFKDLHSIDISSLLFFYQTKEIQLLTILDNQYPPLLKQIYDPPWVLFLKGNQNLLEKENKIAIVGSRKADNYTDHALHILVPKLVQKGYVIVSGLALGADEKAHRKTIEYNGSTIGVLGGGFFHLYPERNSKLAQMMMRDQLVISEFPPDTKPQKWCFPLRNRIISGLSKGIIVTQAAERSGTLITAEYGLNEGREVFALPGSIHHPLSKGTNQLIQQGAKLITSSEDVFSELEYKFY</sequence>